<reference evidence="3 4" key="1">
    <citation type="submission" date="2025-04" db="UniProtKB">
        <authorList>
            <consortium name="RefSeq"/>
        </authorList>
    </citation>
    <scope>IDENTIFICATION</scope>
</reference>
<accession>A0A6P8RLH9</accession>
<name>A0A6P8RLH9_GEOSA</name>
<gene>
    <name evidence="3 4" type="primary">LOC117363085</name>
</gene>
<evidence type="ECO:0000313" key="3">
    <source>
        <dbReference type="RefSeq" id="XP_033806241.1"/>
    </source>
</evidence>
<keyword evidence="1" id="KW-0812">Transmembrane</keyword>
<dbReference type="Pfam" id="PF15049">
    <property type="entry name" value="DUF4534"/>
    <property type="match status" value="1"/>
</dbReference>
<dbReference type="InterPro" id="IPR027862">
    <property type="entry name" value="DUF4534"/>
</dbReference>
<feature type="transmembrane region" description="Helical" evidence="1">
    <location>
        <begin position="136"/>
        <end position="158"/>
    </location>
</feature>
<dbReference type="AlphaFoldDB" id="A0A6P8RLH9"/>
<dbReference type="RefSeq" id="XP_033806241.1">
    <property type="nucleotide sequence ID" value="XM_033950350.1"/>
</dbReference>
<feature type="transmembrane region" description="Helical" evidence="1">
    <location>
        <begin position="21"/>
        <end position="38"/>
    </location>
</feature>
<keyword evidence="2" id="KW-1185">Reference proteome</keyword>
<dbReference type="PANTHER" id="PTHR34928">
    <property type="entry name" value="TRANSMEMBRANE PROTEIN 217"/>
    <property type="match status" value="1"/>
</dbReference>
<feature type="transmembrane region" description="Helical" evidence="1">
    <location>
        <begin position="96"/>
        <end position="116"/>
    </location>
</feature>
<protein>
    <submittedName>
        <fullName evidence="3 4">Transmembrane protein 217-like</fullName>
    </submittedName>
</protein>
<dbReference type="Proteomes" id="UP000515159">
    <property type="component" value="Chromosome 6"/>
</dbReference>
<keyword evidence="1" id="KW-1133">Transmembrane helix</keyword>
<dbReference type="PANTHER" id="PTHR34928:SF3">
    <property type="entry name" value="TRANSMEMBRANE PROTEIN 217B-RELATED"/>
    <property type="match status" value="1"/>
</dbReference>
<sequence length="192" mass="22870">MRSYFATGCCGMNPRTGSQMAGIYMIIVCFMQMVFNRGNFRDARQRLHHISEHKEEKWMTSLIPSLYYFIYFLLTIAIFMCCFLLLSIYRQSYRGLLMYIGWIFIYETINTVLLTVTEAHMQMHDLHVRSIEWFGYSVRLALHCFWLTYIVSYALELVKIRRLNHLSRTRQKIFVGQKPRTLPSIGHPLESR</sequence>
<evidence type="ECO:0000313" key="4">
    <source>
        <dbReference type="RefSeq" id="XP_033806242.1"/>
    </source>
</evidence>
<organism evidence="2 4">
    <name type="scientific">Geotrypetes seraphini</name>
    <name type="common">Gaboon caecilian</name>
    <name type="synonym">Caecilia seraphini</name>
    <dbReference type="NCBI Taxonomy" id="260995"/>
    <lineage>
        <taxon>Eukaryota</taxon>
        <taxon>Metazoa</taxon>
        <taxon>Chordata</taxon>
        <taxon>Craniata</taxon>
        <taxon>Vertebrata</taxon>
        <taxon>Euteleostomi</taxon>
        <taxon>Amphibia</taxon>
        <taxon>Gymnophiona</taxon>
        <taxon>Geotrypetes</taxon>
    </lineage>
</organism>
<dbReference type="KEGG" id="gsh:117363085"/>
<feature type="transmembrane region" description="Helical" evidence="1">
    <location>
        <begin position="66"/>
        <end position="89"/>
    </location>
</feature>
<evidence type="ECO:0000256" key="1">
    <source>
        <dbReference type="SAM" id="Phobius"/>
    </source>
</evidence>
<evidence type="ECO:0000313" key="2">
    <source>
        <dbReference type="Proteomes" id="UP000515159"/>
    </source>
</evidence>
<dbReference type="GeneID" id="117363085"/>
<proteinExistence type="predicted"/>
<keyword evidence="1" id="KW-0472">Membrane</keyword>
<dbReference type="RefSeq" id="XP_033806242.1">
    <property type="nucleotide sequence ID" value="XM_033950351.1"/>
</dbReference>
<dbReference type="OrthoDB" id="8878550at2759"/>